<keyword evidence="2" id="KW-1133">Transmembrane helix</keyword>
<keyword evidence="2" id="KW-0472">Membrane</keyword>
<dbReference type="EMBL" id="JARKHS020009492">
    <property type="protein sequence ID" value="KAK8779723.1"/>
    <property type="molecule type" value="Genomic_DNA"/>
</dbReference>
<sequence>MNVAGITAPFSSMSQLVRSSQSLRSHRDTAFGSFEEFLGAPTSEPPLSGHQTAFAVVVTTVRIVSDATLSTVASSHGSGKHEGSAATLAPPSTSSSSVCFRTVTLVWPLVLLGGAAAAVITLVPILFLGNVMGEDPSFEPPWPFFRGPLPEELLVRQLHDEGTAMPQTVTAAGAPTTGTASLGRPVPEASSRP</sequence>
<protein>
    <submittedName>
        <fullName evidence="3">Uncharacterized protein</fullName>
    </submittedName>
</protein>
<accession>A0AAQ4EZ67</accession>
<feature type="compositionally biased region" description="Low complexity" evidence="1">
    <location>
        <begin position="170"/>
        <end position="180"/>
    </location>
</feature>
<dbReference type="Proteomes" id="UP001321473">
    <property type="component" value="Unassembled WGS sequence"/>
</dbReference>
<gene>
    <name evidence="3" type="ORF">V5799_018936</name>
</gene>
<feature type="region of interest" description="Disordered" evidence="1">
    <location>
        <begin position="169"/>
        <end position="193"/>
    </location>
</feature>
<organism evidence="3 4">
    <name type="scientific">Amblyomma americanum</name>
    <name type="common">Lone star tick</name>
    <dbReference type="NCBI Taxonomy" id="6943"/>
    <lineage>
        <taxon>Eukaryota</taxon>
        <taxon>Metazoa</taxon>
        <taxon>Ecdysozoa</taxon>
        <taxon>Arthropoda</taxon>
        <taxon>Chelicerata</taxon>
        <taxon>Arachnida</taxon>
        <taxon>Acari</taxon>
        <taxon>Parasitiformes</taxon>
        <taxon>Ixodida</taxon>
        <taxon>Ixodoidea</taxon>
        <taxon>Ixodidae</taxon>
        <taxon>Amblyomminae</taxon>
        <taxon>Amblyomma</taxon>
    </lineage>
</organism>
<evidence type="ECO:0000256" key="1">
    <source>
        <dbReference type="SAM" id="MobiDB-lite"/>
    </source>
</evidence>
<feature type="transmembrane region" description="Helical" evidence="2">
    <location>
        <begin position="105"/>
        <end position="128"/>
    </location>
</feature>
<proteinExistence type="predicted"/>
<comment type="caution">
    <text evidence="3">The sequence shown here is derived from an EMBL/GenBank/DDBJ whole genome shotgun (WGS) entry which is preliminary data.</text>
</comment>
<evidence type="ECO:0000313" key="4">
    <source>
        <dbReference type="Proteomes" id="UP001321473"/>
    </source>
</evidence>
<reference evidence="3 4" key="1">
    <citation type="journal article" date="2023" name="Arcadia Sci">
        <title>De novo assembly of a long-read Amblyomma americanum tick genome.</title>
        <authorList>
            <person name="Chou S."/>
            <person name="Poskanzer K.E."/>
            <person name="Rollins M."/>
            <person name="Thuy-Boun P.S."/>
        </authorList>
    </citation>
    <scope>NUCLEOTIDE SEQUENCE [LARGE SCALE GENOMIC DNA]</scope>
    <source>
        <strain evidence="3">F_SG_1</strain>
        <tissue evidence="3">Salivary glands</tissue>
    </source>
</reference>
<evidence type="ECO:0000313" key="3">
    <source>
        <dbReference type="EMBL" id="KAK8779723.1"/>
    </source>
</evidence>
<evidence type="ECO:0000256" key="2">
    <source>
        <dbReference type="SAM" id="Phobius"/>
    </source>
</evidence>
<name>A0AAQ4EZ67_AMBAM</name>
<keyword evidence="4" id="KW-1185">Reference proteome</keyword>
<keyword evidence="2" id="KW-0812">Transmembrane</keyword>
<dbReference type="AlphaFoldDB" id="A0AAQ4EZ67"/>